<comment type="subcellular location">
    <subcellularLocation>
        <location evidence="1">Golgi apparatus membrane</location>
        <topology evidence="1">Single-pass type II membrane protein</topology>
    </subcellularLocation>
</comment>
<dbReference type="Pfam" id="PF00777">
    <property type="entry name" value="Glyco_transf_29"/>
    <property type="match status" value="1"/>
</dbReference>
<evidence type="ECO:0000256" key="11">
    <source>
        <dbReference type="SAM" id="MobiDB-lite"/>
    </source>
</evidence>
<dbReference type="RefSeq" id="XP_006813204.1">
    <property type="nucleotide sequence ID" value="XM_006813141.1"/>
</dbReference>
<keyword evidence="7" id="KW-1133">Transmembrane helix</keyword>
<evidence type="ECO:0000256" key="1">
    <source>
        <dbReference type="ARBA" id="ARBA00004323"/>
    </source>
</evidence>
<evidence type="ECO:0000256" key="5">
    <source>
        <dbReference type="ARBA" id="ARBA00022692"/>
    </source>
</evidence>
<protein>
    <submittedName>
        <fullName evidence="13">Alpha-2,8-sialyltransferase 8E-like</fullName>
    </submittedName>
</protein>
<keyword evidence="10" id="KW-0325">Glycoprotein</keyword>
<keyword evidence="5" id="KW-0812">Transmembrane</keyword>
<gene>
    <name evidence="13" type="primary">LOC102802878</name>
</gene>
<dbReference type="Gene3D" id="3.90.1480.20">
    <property type="entry name" value="Glycosyl transferase family 29"/>
    <property type="match status" value="1"/>
</dbReference>
<organism evidence="12 13">
    <name type="scientific">Saccoglossus kowalevskii</name>
    <name type="common">Acorn worm</name>
    <dbReference type="NCBI Taxonomy" id="10224"/>
    <lineage>
        <taxon>Eukaryota</taxon>
        <taxon>Metazoa</taxon>
        <taxon>Hemichordata</taxon>
        <taxon>Enteropneusta</taxon>
        <taxon>Harrimaniidae</taxon>
        <taxon>Saccoglossus</taxon>
    </lineage>
</organism>
<dbReference type="PANTHER" id="PTHR11987:SF53">
    <property type="entry name" value="ALPHA-2,8-SIALYLTRANSFERASE 8F-LIKE"/>
    <property type="match status" value="1"/>
</dbReference>
<evidence type="ECO:0000256" key="8">
    <source>
        <dbReference type="ARBA" id="ARBA00023034"/>
    </source>
</evidence>
<evidence type="ECO:0000256" key="10">
    <source>
        <dbReference type="ARBA" id="ARBA00023180"/>
    </source>
</evidence>
<name>A0ABM0LZL3_SACKO</name>
<keyword evidence="4" id="KW-0808">Transferase</keyword>
<dbReference type="InterPro" id="IPR001675">
    <property type="entry name" value="Glyco_trans_29"/>
</dbReference>
<evidence type="ECO:0000256" key="7">
    <source>
        <dbReference type="ARBA" id="ARBA00022989"/>
    </source>
</evidence>
<comment type="similarity">
    <text evidence="2">Belongs to the glycosyltransferase 29 family.</text>
</comment>
<evidence type="ECO:0000313" key="13">
    <source>
        <dbReference type="RefSeq" id="XP_006813204.1"/>
    </source>
</evidence>
<feature type="compositionally biased region" description="Polar residues" evidence="11">
    <location>
        <begin position="95"/>
        <end position="111"/>
    </location>
</feature>
<dbReference type="CDD" id="cd23963">
    <property type="entry name" value="GT29_ST8SIA"/>
    <property type="match status" value="1"/>
</dbReference>
<dbReference type="InterPro" id="IPR050943">
    <property type="entry name" value="Glycosyltr_29_Sialyltrsf"/>
</dbReference>
<evidence type="ECO:0000256" key="3">
    <source>
        <dbReference type="ARBA" id="ARBA00022676"/>
    </source>
</evidence>
<evidence type="ECO:0000256" key="9">
    <source>
        <dbReference type="ARBA" id="ARBA00023136"/>
    </source>
</evidence>
<feature type="compositionally biased region" description="Low complexity" evidence="11">
    <location>
        <begin position="62"/>
        <end position="75"/>
    </location>
</feature>
<evidence type="ECO:0000256" key="2">
    <source>
        <dbReference type="ARBA" id="ARBA00006003"/>
    </source>
</evidence>
<accession>A0ABM0LZL3</accession>
<dbReference type="PANTHER" id="PTHR11987">
    <property type="entry name" value="ALPHA-2,8-SIALYLTRANSFERASE"/>
    <property type="match status" value="1"/>
</dbReference>
<evidence type="ECO:0000256" key="4">
    <source>
        <dbReference type="ARBA" id="ARBA00022679"/>
    </source>
</evidence>
<dbReference type="InterPro" id="IPR038578">
    <property type="entry name" value="GT29-like_sf"/>
</dbReference>
<keyword evidence="8" id="KW-0333">Golgi apparatus</keyword>
<sequence length="447" mass="51228">MTSSKLNDLVINSYTPLVVLNTQCISDNGNKSHLLPDNIATNSSLPPRDYNVSQDRERFDNSLKTSSDNKTTNTSKHAETANIIQESERFVNISEISGNDKTSNTSKQASPVKTDHDKKPNTGRRVRKVRKVRVIRVKRKRKDVLEMAKLKKDLNDTFSKLQNWKLNMPGILTIRNKLKNYLNKTDFICTQENTHIGTQYYDTMFNKSVYINESNLQLLPKTSVLSSKTAFKKCAIVGNGGILRNSGCGDEIDRFDFIMRSNLQPIRGFTFDAGSKFSFTSISQSLMTRYRVYEDEKFVRNFTNLNITKLLKDLEEYKGYLLWIPNSKVSNLAFQITELLKERTSLEVLLFNAEHSQKIQSFWGLTKKGLSTGMTLLSIGFSLCEETHLYGFWPFPIDHKGNPLPMHYTNDIAWSTYNKFHDYPSEFSLLTGLHRQGLLKIHTGKCH</sequence>
<keyword evidence="6" id="KW-0735">Signal-anchor</keyword>
<dbReference type="Proteomes" id="UP000694865">
    <property type="component" value="Unplaced"/>
</dbReference>
<keyword evidence="3" id="KW-0328">Glycosyltransferase</keyword>
<feature type="region of interest" description="Disordered" evidence="11">
    <location>
        <begin position="37"/>
        <end position="79"/>
    </location>
</feature>
<proteinExistence type="inferred from homology"/>
<keyword evidence="12" id="KW-1185">Reference proteome</keyword>
<dbReference type="GeneID" id="102802878"/>
<reference evidence="13" key="1">
    <citation type="submission" date="2025-08" db="UniProtKB">
        <authorList>
            <consortium name="RefSeq"/>
        </authorList>
    </citation>
    <scope>IDENTIFICATION</scope>
    <source>
        <tissue evidence="13">Testes</tissue>
    </source>
</reference>
<evidence type="ECO:0000256" key="6">
    <source>
        <dbReference type="ARBA" id="ARBA00022968"/>
    </source>
</evidence>
<feature type="region of interest" description="Disordered" evidence="11">
    <location>
        <begin position="95"/>
        <end position="126"/>
    </location>
</feature>
<keyword evidence="9" id="KW-0472">Membrane</keyword>
<evidence type="ECO:0000313" key="12">
    <source>
        <dbReference type="Proteomes" id="UP000694865"/>
    </source>
</evidence>